<dbReference type="PANTHER" id="PTHR12735:SF27">
    <property type="entry name" value="BOLA-LIKE PROTEIN 2"/>
    <property type="match status" value="1"/>
</dbReference>
<dbReference type="Pfam" id="PF01722">
    <property type="entry name" value="BolA"/>
    <property type="match status" value="1"/>
</dbReference>
<dbReference type="SUPFAM" id="SSF82657">
    <property type="entry name" value="BolA-like"/>
    <property type="match status" value="1"/>
</dbReference>
<reference evidence="2" key="2">
    <citation type="submission" date="2020-01" db="EMBL/GenBank/DDBJ databases">
        <title>Population-level Yeast Reference Genomes.</title>
        <authorList>
            <person name="Yue J.-X."/>
        </authorList>
    </citation>
    <scope>NUCLEOTIDE SEQUENCE</scope>
    <source>
        <strain evidence="2">CBS432</strain>
    </source>
</reference>
<dbReference type="RefSeq" id="XP_033766163.1">
    <property type="nucleotide sequence ID" value="XM_033910272.1"/>
</dbReference>
<evidence type="ECO:0000256" key="1">
    <source>
        <dbReference type="RuleBase" id="RU003860"/>
    </source>
</evidence>
<name>A0A8B8UQZ4_SACPA</name>
<dbReference type="PANTHER" id="PTHR12735">
    <property type="entry name" value="BOLA-LIKE PROTEIN-RELATED"/>
    <property type="match status" value="1"/>
</dbReference>
<reference evidence="2" key="4">
    <citation type="submission" date="2025-08" db="UniProtKB">
        <authorList>
            <consortium name="RefSeq"/>
        </authorList>
    </citation>
    <scope>IDENTIFICATION</scope>
    <source>
        <strain evidence="2">CBS432</strain>
    </source>
</reference>
<gene>
    <name evidence="2" type="primary">BOL2</name>
    <name evidence="2" type="ORF">SPAR_G00410</name>
</gene>
<sequence length="120" mass="14045">MTSERIEKMKIDDEFVESHSTIAQGRRTKRQRHYKMPVSEQGLRERIESTIPQVYHIIVTDLSYGCGQSFDIVVVSDFFQGKNKLMRSRAVNKAVKEELQEIHAFSCKCYTEEEWSKIVV</sequence>
<dbReference type="Gene3D" id="3.10.20.90">
    <property type="entry name" value="Phosphatidylinositol 3-kinase Catalytic Subunit, Chain A, domain 1"/>
    <property type="match status" value="1"/>
</dbReference>
<dbReference type="KEGG" id="spao:SPAR_G00410"/>
<dbReference type="InterPro" id="IPR036065">
    <property type="entry name" value="BolA-like_sf"/>
</dbReference>
<dbReference type="InterPro" id="IPR045115">
    <property type="entry name" value="BOL2"/>
</dbReference>
<comment type="similarity">
    <text evidence="1">Belongs to the BolA/IbaG family.</text>
</comment>
<reference evidence="2" key="1">
    <citation type="journal article" date="2017" name="Nat. Genet.">
        <title>Contrasting evolutionary genome dynamics between domesticated and wild yeasts.</title>
        <authorList>
            <person name="Yue J.X."/>
            <person name="Li J."/>
            <person name="Aigrain L."/>
            <person name="Hallin J."/>
            <person name="Persson K."/>
            <person name="Oliver K."/>
            <person name="Bergstrom A."/>
            <person name="Coupland P."/>
            <person name="Warringer J."/>
            <person name="Lagomarsino M.C."/>
            <person name="Fischer G."/>
            <person name="Durbin R."/>
            <person name="Liti G."/>
        </authorList>
    </citation>
    <scope>NUCLEOTIDE SEQUENCE</scope>
    <source>
        <strain evidence="2">CBS432</strain>
    </source>
</reference>
<dbReference type="GO" id="GO:0006879">
    <property type="term" value="P:intracellular iron ion homeostasis"/>
    <property type="evidence" value="ECO:0007669"/>
    <property type="project" value="InterPro"/>
</dbReference>
<dbReference type="GO" id="GO:0005634">
    <property type="term" value="C:nucleus"/>
    <property type="evidence" value="ECO:0007669"/>
    <property type="project" value="TreeGrafter"/>
</dbReference>
<dbReference type="InterPro" id="IPR002634">
    <property type="entry name" value="BolA"/>
</dbReference>
<evidence type="ECO:0000313" key="2">
    <source>
        <dbReference type="RefSeq" id="XP_033766163.1"/>
    </source>
</evidence>
<proteinExistence type="inferred from homology"/>
<organism evidence="2">
    <name type="scientific">Saccharomyces paradoxus</name>
    <name type="common">Yeast</name>
    <name type="synonym">Saccharomyces douglasii</name>
    <dbReference type="NCBI Taxonomy" id="27291"/>
    <lineage>
        <taxon>Eukaryota</taxon>
        <taxon>Fungi</taxon>
        <taxon>Dikarya</taxon>
        <taxon>Ascomycota</taxon>
        <taxon>Saccharomycotina</taxon>
        <taxon>Saccharomycetes</taxon>
        <taxon>Saccharomycetales</taxon>
        <taxon>Saccharomycetaceae</taxon>
        <taxon>Saccharomyces</taxon>
    </lineage>
</organism>
<dbReference type="OrthoDB" id="4983at2759"/>
<dbReference type="AlphaFoldDB" id="A0A8B8UQZ4"/>
<dbReference type="GeneID" id="54630435"/>
<dbReference type="VEuPathDB" id="FungiDB:SPAR_G00410"/>
<protein>
    <submittedName>
        <fullName evidence="2">Bol2p</fullName>
    </submittedName>
</protein>
<dbReference type="GO" id="GO:0005829">
    <property type="term" value="C:cytosol"/>
    <property type="evidence" value="ECO:0007669"/>
    <property type="project" value="TreeGrafter"/>
</dbReference>
<dbReference type="PIRSF" id="PIRSF003113">
    <property type="entry name" value="BolA"/>
    <property type="match status" value="1"/>
</dbReference>
<accession>A0A8B8UQZ4</accession>
<reference evidence="2" key="3">
    <citation type="submission" date="2025-07" db="EMBL/GenBank/DDBJ databases">
        <authorList>
            <consortium name="NCBI Genome Project"/>
        </authorList>
    </citation>
    <scope>NUCLEOTIDE SEQUENCE</scope>
    <source>
        <strain evidence="2">CBS432</strain>
    </source>
</reference>
<dbReference type="GO" id="GO:0051604">
    <property type="term" value="P:protein maturation"/>
    <property type="evidence" value="ECO:0007669"/>
    <property type="project" value="InterPro"/>
</dbReference>
<dbReference type="GO" id="GO:0051537">
    <property type="term" value="F:2 iron, 2 sulfur cluster binding"/>
    <property type="evidence" value="ECO:0007669"/>
    <property type="project" value="InterPro"/>
</dbReference>